<reference evidence="3" key="1">
    <citation type="submission" date="2024-07" db="EMBL/GenBank/DDBJ databases">
        <authorList>
            <person name="Yu S.T."/>
        </authorList>
    </citation>
    <scope>NUCLEOTIDE SEQUENCE</scope>
    <source>
        <strain evidence="3">Y1</strain>
    </source>
</reference>
<evidence type="ECO:0000313" key="3">
    <source>
        <dbReference type="EMBL" id="XDQ78183.1"/>
    </source>
</evidence>
<proteinExistence type="predicted"/>
<accession>A0AB39TGB5</accession>
<protein>
    <submittedName>
        <fullName evidence="3">DUF4937 domain-containing protein</fullName>
    </submittedName>
</protein>
<name>A0AB39TGB5_9ACTN</name>
<dbReference type="AlphaFoldDB" id="A0AB39TGB5"/>
<sequence>MWGKWIGCEVPDAARGRFWAAQRAWEAIGDQPGLVGQVGGWDQATGRAHVLGLWRDADAHGRFLRERHDQVLAGSGQRGAYTAIETAGGEVVLTMAGEEPDLPGALARAALLRLADCRLLPGREEHFLDVQRQVWAPGMAAAGGLLGGVVTRLDEARHLVATLWSDAAAHRHYTAEYLPGLRSRAGLAGDVRSLTGHVLTLEPAWRVLPEARPGGKPPAPGTGSVAPCTA</sequence>
<feature type="domain" description="DUF4937" evidence="2">
    <location>
        <begin position="4"/>
        <end position="85"/>
    </location>
</feature>
<dbReference type="RefSeq" id="WP_369182709.1">
    <property type="nucleotide sequence ID" value="NZ_CP163445.1"/>
</dbReference>
<evidence type="ECO:0000256" key="1">
    <source>
        <dbReference type="SAM" id="MobiDB-lite"/>
    </source>
</evidence>
<dbReference type="InterPro" id="IPR032555">
    <property type="entry name" value="DUF4937"/>
</dbReference>
<gene>
    <name evidence="3" type="ORF">AB2U05_06695</name>
</gene>
<evidence type="ECO:0000259" key="2">
    <source>
        <dbReference type="Pfam" id="PF16291"/>
    </source>
</evidence>
<feature type="region of interest" description="Disordered" evidence="1">
    <location>
        <begin position="210"/>
        <end position="230"/>
    </location>
</feature>
<dbReference type="Pfam" id="PF16291">
    <property type="entry name" value="DUF4937"/>
    <property type="match status" value="1"/>
</dbReference>
<dbReference type="InterPro" id="IPR011008">
    <property type="entry name" value="Dimeric_a/b-barrel"/>
</dbReference>
<dbReference type="SUPFAM" id="SSF54909">
    <property type="entry name" value="Dimeric alpha+beta barrel"/>
    <property type="match status" value="1"/>
</dbReference>
<dbReference type="EMBL" id="CP163445">
    <property type="protein sequence ID" value="XDQ78183.1"/>
    <property type="molecule type" value="Genomic_DNA"/>
</dbReference>
<organism evidence="3">
    <name type="scientific">Streptomyces sp. Y1</name>
    <dbReference type="NCBI Taxonomy" id="3238634"/>
    <lineage>
        <taxon>Bacteria</taxon>
        <taxon>Bacillati</taxon>
        <taxon>Actinomycetota</taxon>
        <taxon>Actinomycetes</taxon>
        <taxon>Kitasatosporales</taxon>
        <taxon>Streptomycetaceae</taxon>
        <taxon>Streptomyces</taxon>
    </lineage>
</organism>